<dbReference type="RefSeq" id="WP_265047355.1">
    <property type="nucleotide sequence ID" value="NZ_CP100390.1"/>
</dbReference>
<feature type="short sequence motif" description="'KMSKS' region" evidence="7">
    <location>
        <begin position="231"/>
        <end position="235"/>
    </location>
</feature>
<dbReference type="GO" id="GO:0016874">
    <property type="term" value="F:ligase activity"/>
    <property type="evidence" value="ECO:0007669"/>
    <property type="project" value="UniProtKB-KW"/>
</dbReference>
<dbReference type="InterPro" id="IPR020058">
    <property type="entry name" value="Glu/Gln-tRNA-synth_Ib_cat-dom"/>
</dbReference>
<evidence type="ECO:0000256" key="3">
    <source>
        <dbReference type="ARBA" id="ARBA00022741"/>
    </source>
</evidence>
<dbReference type="PRINTS" id="PR00987">
    <property type="entry name" value="TRNASYNTHGLU"/>
</dbReference>
<dbReference type="NCBIfam" id="NF004314">
    <property type="entry name" value="PRK05710.1-3"/>
    <property type="match status" value="1"/>
</dbReference>
<keyword evidence="6 7" id="KW-0030">Aminoacyl-tRNA synthetase</keyword>
<evidence type="ECO:0000256" key="1">
    <source>
        <dbReference type="ARBA" id="ARBA00022598"/>
    </source>
</evidence>
<evidence type="ECO:0000256" key="2">
    <source>
        <dbReference type="ARBA" id="ARBA00022723"/>
    </source>
</evidence>
<keyword evidence="8" id="KW-0648">Protein biosynthesis</keyword>
<dbReference type="InterPro" id="IPR014729">
    <property type="entry name" value="Rossmann-like_a/b/a_fold"/>
</dbReference>
<dbReference type="HAMAP" id="MF_01428">
    <property type="entry name" value="Glu_Q_tRNA_synth"/>
    <property type="match status" value="1"/>
</dbReference>
<dbReference type="PANTHER" id="PTHR43311:SF1">
    <property type="entry name" value="GLUTAMYL-Q TRNA(ASP) SYNTHETASE"/>
    <property type="match status" value="1"/>
</dbReference>
<keyword evidence="5 7" id="KW-0067">ATP-binding</keyword>
<evidence type="ECO:0000256" key="7">
    <source>
        <dbReference type="HAMAP-Rule" id="MF_01428"/>
    </source>
</evidence>
<keyword evidence="11" id="KW-1185">Reference proteome</keyword>
<protein>
    <recommendedName>
        <fullName evidence="7">Glutamyl-Q tRNA(Asp) synthetase</fullName>
        <shortName evidence="7">Glu-Q-RSs</shortName>
        <ecNumber evidence="7">6.1.1.-</ecNumber>
    </recommendedName>
</protein>
<feature type="binding site" evidence="7">
    <location>
        <position position="193"/>
    </location>
    <ligand>
        <name>L-glutamate</name>
        <dbReference type="ChEBI" id="CHEBI:29985"/>
    </ligand>
</feature>
<dbReference type="PANTHER" id="PTHR43311">
    <property type="entry name" value="GLUTAMATE--TRNA LIGASE"/>
    <property type="match status" value="1"/>
</dbReference>
<dbReference type="InterPro" id="IPR049940">
    <property type="entry name" value="GluQ/Sye"/>
</dbReference>
<feature type="binding site" evidence="7">
    <location>
        <begin position="11"/>
        <end position="15"/>
    </location>
    <ligand>
        <name>L-glutamate</name>
        <dbReference type="ChEBI" id="CHEBI:29985"/>
    </ligand>
</feature>
<feature type="short sequence motif" description="'HIGH' region" evidence="7">
    <location>
        <begin position="14"/>
        <end position="24"/>
    </location>
</feature>
<dbReference type="InterPro" id="IPR000924">
    <property type="entry name" value="Glu/Gln-tRNA-synth"/>
</dbReference>
<comment type="similarity">
    <text evidence="7">Belongs to the class-I aminoacyl-tRNA synthetase family. GluQ subfamily.</text>
</comment>
<dbReference type="Proteomes" id="UP001163739">
    <property type="component" value="Chromosome"/>
</dbReference>
<keyword evidence="1 7" id="KW-0436">Ligase</keyword>
<reference evidence="10" key="1">
    <citation type="submission" date="2022-06" db="EMBL/GenBank/DDBJ databases">
        <title>Alkalimarinus sp. nov., isolated from gut of a Alitta virens.</title>
        <authorList>
            <person name="Yang A.I."/>
            <person name="Shin N.-R."/>
        </authorList>
    </citation>
    <scope>NUCLEOTIDE SEQUENCE</scope>
    <source>
        <strain evidence="10">A2M4</strain>
    </source>
</reference>
<keyword evidence="4" id="KW-0862">Zinc</keyword>
<organism evidence="10 11">
    <name type="scientific">Alkalimarinus alittae</name>
    <dbReference type="NCBI Taxonomy" id="2961619"/>
    <lineage>
        <taxon>Bacteria</taxon>
        <taxon>Pseudomonadati</taxon>
        <taxon>Pseudomonadota</taxon>
        <taxon>Gammaproteobacteria</taxon>
        <taxon>Alteromonadales</taxon>
        <taxon>Alteromonadaceae</taxon>
        <taxon>Alkalimarinus</taxon>
    </lineage>
</organism>
<gene>
    <name evidence="10" type="primary">gluQRS</name>
    <name evidence="7" type="synonym">gluQ</name>
    <name evidence="10" type="ORF">NKI27_17770</name>
</gene>
<dbReference type="SUPFAM" id="SSF52374">
    <property type="entry name" value="Nucleotidylyl transferase"/>
    <property type="match status" value="1"/>
</dbReference>
<evidence type="ECO:0000256" key="6">
    <source>
        <dbReference type="ARBA" id="ARBA00023146"/>
    </source>
</evidence>
<dbReference type="NCBIfam" id="TIGR03838">
    <property type="entry name" value="queuosine_YadB"/>
    <property type="match status" value="1"/>
</dbReference>
<dbReference type="EC" id="6.1.1.-" evidence="7"/>
<dbReference type="Pfam" id="PF00749">
    <property type="entry name" value="tRNA-synt_1c"/>
    <property type="match status" value="1"/>
</dbReference>
<evidence type="ECO:0000313" key="10">
    <source>
        <dbReference type="EMBL" id="UZE95872.1"/>
    </source>
</evidence>
<sequence>MTHPSSNYRGRFAPSPTGPLHFGSLVAALASFLDARKNNGIWLVRIEDIDPLREAPGASSDILRTLESHHLFWDETVRYQSQQSSAYESLIEQLKQSGHTYYCPCSRKTLNKNNGSHSSECNPQHPDALKPMAIRFHTKERTYTWNDLLLGQQSFLANKQTDDFVIKRKEGFYSYQLAVVCDDIDQRITHIVRGSDLLDSTPAQLALYDALATSPPLFGHIPIIVNNRGQKLSKQNLAPSINTPRISQNLQHALAALNHPLPPLLSGASAEEIIAWAIQNWSLNRVPKSLSIQGGWHTTSEL</sequence>
<dbReference type="InterPro" id="IPR022380">
    <property type="entry name" value="Glu-Q_tRNA(Asp)_Synthase"/>
</dbReference>
<proteinExistence type="inferred from homology"/>
<dbReference type="EMBL" id="CP100390">
    <property type="protein sequence ID" value="UZE95872.1"/>
    <property type="molecule type" value="Genomic_DNA"/>
</dbReference>
<keyword evidence="3 7" id="KW-0547">Nucleotide-binding</keyword>
<comment type="function">
    <text evidence="7">Catalyzes the tRNA-independent activation of glutamate in presence of ATP and the subsequent transfer of glutamate onto a tRNA(Asp). Glutamate is transferred on the 2-amino-5-(4,5-dihydroxy-2-cyclopenten-1-yl) moiety of the queuosine in the wobble position of the QUC anticodon.</text>
</comment>
<feature type="binding site" evidence="7">
    <location>
        <position position="47"/>
    </location>
    <ligand>
        <name>L-glutamate</name>
        <dbReference type="ChEBI" id="CHEBI:29985"/>
    </ligand>
</feature>
<evidence type="ECO:0000313" key="11">
    <source>
        <dbReference type="Proteomes" id="UP001163739"/>
    </source>
</evidence>
<keyword evidence="2" id="KW-0479">Metal-binding</keyword>
<feature type="binding site" evidence="7">
    <location>
        <position position="175"/>
    </location>
    <ligand>
        <name>L-glutamate</name>
        <dbReference type="ChEBI" id="CHEBI:29985"/>
    </ligand>
</feature>
<feature type="binding site" evidence="7">
    <location>
        <position position="234"/>
    </location>
    <ligand>
        <name>ATP</name>
        <dbReference type="ChEBI" id="CHEBI:30616"/>
    </ligand>
</feature>
<name>A0ABY6N1K4_9ALTE</name>
<dbReference type="Gene3D" id="3.40.50.620">
    <property type="entry name" value="HUPs"/>
    <property type="match status" value="1"/>
</dbReference>
<accession>A0ABY6N1K4</accession>
<evidence type="ECO:0000256" key="4">
    <source>
        <dbReference type="ARBA" id="ARBA00022833"/>
    </source>
</evidence>
<evidence type="ECO:0000256" key="8">
    <source>
        <dbReference type="RuleBase" id="RU363037"/>
    </source>
</evidence>
<feature type="domain" description="Glutamyl/glutaminyl-tRNA synthetase class Ib catalytic" evidence="9">
    <location>
        <begin position="9"/>
        <end position="244"/>
    </location>
</feature>
<evidence type="ECO:0000259" key="9">
    <source>
        <dbReference type="Pfam" id="PF00749"/>
    </source>
</evidence>
<comment type="caution">
    <text evidence="7">Lacks conserved residue(s) required for the propagation of feature annotation.</text>
</comment>
<evidence type="ECO:0000256" key="5">
    <source>
        <dbReference type="ARBA" id="ARBA00022840"/>
    </source>
</evidence>